<proteinExistence type="predicted"/>
<keyword evidence="3" id="KW-1185">Reference proteome</keyword>
<evidence type="ECO:0000313" key="2">
    <source>
        <dbReference type="EMBL" id="KAJ6439600.1"/>
    </source>
</evidence>
<reference evidence="2" key="1">
    <citation type="submission" date="2023-01" db="EMBL/GenBank/DDBJ databases">
        <title>The growth and conidiation of Purpureocillium lavendulum are regulated by nitrogen source and histone H3K14 acetylation.</title>
        <authorList>
            <person name="Tang P."/>
            <person name="Han J."/>
            <person name="Zhang C."/>
            <person name="Tang P."/>
            <person name="Qi F."/>
            <person name="Zhang K."/>
            <person name="Liang L."/>
        </authorList>
    </citation>
    <scope>NUCLEOTIDE SEQUENCE</scope>
    <source>
        <strain evidence="2">YMF1.00683</strain>
    </source>
</reference>
<feature type="region of interest" description="Disordered" evidence="1">
    <location>
        <begin position="65"/>
        <end position="116"/>
    </location>
</feature>
<dbReference type="EMBL" id="JAQHRD010000006">
    <property type="protein sequence ID" value="KAJ6439600.1"/>
    <property type="molecule type" value="Genomic_DNA"/>
</dbReference>
<gene>
    <name evidence="2" type="ORF">O9K51_07490</name>
</gene>
<name>A0AB34FK86_9HYPO</name>
<organism evidence="2 3">
    <name type="scientific">Purpureocillium lavendulum</name>
    <dbReference type="NCBI Taxonomy" id="1247861"/>
    <lineage>
        <taxon>Eukaryota</taxon>
        <taxon>Fungi</taxon>
        <taxon>Dikarya</taxon>
        <taxon>Ascomycota</taxon>
        <taxon>Pezizomycotina</taxon>
        <taxon>Sordariomycetes</taxon>
        <taxon>Hypocreomycetidae</taxon>
        <taxon>Hypocreales</taxon>
        <taxon>Ophiocordycipitaceae</taxon>
        <taxon>Purpureocillium</taxon>
    </lineage>
</organism>
<dbReference type="AlphaFoldDB" id="A0AB34FK86"/>
<protein>
    <submittedName>
        <fullName evidence="2">Mitotic-spindle organizing protein 1</fullName>
    </submittedName>
</protein>
<evidence type="ECO:0000313" key="3">
    <source>
        <dbReference type="Proteomes" id="UP001163105"/>
    </source>
</evidence>
<dbReference type="Proteomes" id="UP001163105">
    <property type="component" value="Unassembled WGS sequence"/>
</dbReference>
<feature type="compositionally biased region" description="Low complexity" evidence="1">
    <location>
        <begin position="101"/>
        <end position="111"/>
    </location>
</feature>
<feature type="compositionally biased region" description="Polar residues" evidence="1">
    <location>
        <begin position="71"/>
        <end position="80"/>
    </location>
</feature>
<sequence>MTEYLPRTLEAQEFISKPVEQGVVAASVTRDGYASPYMIHAAGSASHGILGAHSSRANYAVDSPRTEFRQAGQSSQQMPSGNAPYPEVFRAPTARNRTPRSSGSPDSGSWSHSKRWLSQEARDRNAFSKTMTNLRHIGADKSPFIPDTPSKMAAFKAEFAEDRRKELLAELNQRQETADRRKRMNLTKGELALAETKVEPLFGGRQFETAHSPVLALPNCFNAHQPRADHMRVDWPTLAEFKEEGERRAGRYGRCLPLPRLNMVDPRFAMANPEDVLNSDGSIRWQAKLPIPEPHYILPISPPDEW</sequence>
<comment type="caution">
    <text evidence="2">The sequence shown here is derived from an EMBL/GenBank/DDBJ whole genome shotgun (WGS) entry which is preliminary data.</text>
</comment>
<evidence type="ECO:0000256" key="1">
    <source>
        <dbReference type="SAM" id="MobiDB-lite"/>
    </source>
</evidence>
<accession>A0AB34FK86</accession>